<feature type="domain" description="Phospholipid/glycerol acyltransferase" evidence="3">
    <location>
        <begin position="38"/>
        <end position="152"/>
    </location>
</feature>
<dbReference type="Gene3D" id="3.40.50.12780">
    <property type="entry name" value="N-terminal domain of ligase-like"/>
    <property type="match status" value="1"/>
</dbReference>
<dbReference type="GO" id="GO:0016746">
    <property type="term" value="F:acyltransferase activity"/>
    <property type="evidence" value="ECO:0007669"/>
    <property type="project" value="InterPro"/>
</dbReference>
<comment type="similarity">
    <text evidence="1">Belongs to the ATP-dependent AMP-binding enzyme family.</text>
</comment>
<dbReference type="InterPro" id="IPR002123">
    <property type="entry name" value="Plipid/glycerol_acylTrfase"/>
</dbReference>
<gene>
    <name evidence="4" type="primary">aas</name>
    <name evidence="4" type="ORF">SMSP2_00547</name>
</gene>
<dbReference type="RefSeq" id="WP_146682487.1">
    <property type="nucleotide sequence ID" value="NZ_CP019646.1"/>
</dbReference>
<proteinExistence type="inferred from homology"/>
<keyword evidence="5" id="KW-1185">Reference proteome</keyword>
<dbReference type="Pfam" id="PF01553">
    <property type="entry name" value="Acyltransferase"/>
    <property type="match status" value="1"/>
</dbReference>
<dbReference type="CDD" id="cd07989">
    <property type="entry name" value="LPLAT_AGPAT-like"/>
    <property type="match status" value="1"/>
</dbReference>
<dbReference type="OrthoDB" id="9757771at2"/>
<dbReference type="InterPro" id="IPR020845">
    <property type="entry name" value="AMP-binding_CS"/>
</dbReference>
<dbReference type="InterPro" id="IPR000873">
    <property type="entry name" value="AMP-dep_synth/lig_dom"/>
</dbReference>
<dbReference type="EMBL" id="CP019646">
    <property type="protein sequence ID" value="AQQ70204.1"/>
    <property type="molecule type" value="Genomic_DNA"/>
</dbReference>
<sequence length="737" mass="81757">MFEKLYKPIFSRLILLLVRVFYRVRRGGETGFSSARGRLIIINHVSIIDFLFVAACCREPVYFAASESIRDHFLSRLLSRFFLFVPGVLGEEEISESAAGEIRSLLKQNRTVCVFAEGSITAMGSLRRFNPDIIELLDGTCSVIVPANIGGIWGSMFSHRRGSPGIKMPRGLRRKVSVFFGPELPADAPLSLIRQKVMELSCLYWDEKKQCRRPLGEMFVRSARHRRRSFAMVDTTGKELNWGRVLTASILLGDKIESMTKEQDKIAIFMPTSIGGALANLAVSLQGKVPVNLNYTASYHARQVAIEECGIKTILTSKLFIRKLGDNFQPHDGMVFLEDIMASISVVDKLKALLKSYFKPARSFGGWGSDFSGDATAAVIYSSGSSGTAKGVMLSHHNVISNIESFTSVFNIYPADKLLGMLPFFHSFGFTCLVWLPAIKAAPVVYVANPFDAGEVGRYTRDYKATVLITLPTFLLNYSRRIPADDFKSLRYTVGGAEKLKKTVSDVFEKKFGSRPFEGYGATELSPVATLNLPHTKETGDSQQCSKEGTIGRLIPGLAVKFTDIETGGRLGFGEAGVMHIKGPSVMKGYLNRSEETKEVLDDGWYNTGDVGKIDEDGFITLTDRLSRFSKIGGEMLPHVVIEDMLNESIGENVSSVAVTSVPDDRKGEQLVVFYERGEVMPDSLKKILNQSQIPNLWKPHSDNYFAVETIPRLGSGKVDLLKLRRMALEKVEDLRS</sequence>
<evidence type="ECO:0000256" key="1">
    <source>
        <dbReference type="ARBA" id="ARBA00006432"/>
    </source>
</evidence>
<name>A0A1Q2MC08_9BACT</name>
<protein>
    <submittedName>
        <fullName evidence="4">Bifunctional protein aas</fullName>
    </submittedName>
</protein>
<dbReference type="Proteomes" id="UP000188181">
    <property type="component" value="Chromosome"/>
</dbReference>
<dbReference type="SUPFAM" id="SSF56801">
    <property type="entry name" value="Acetyl-CoA synthetase-like"/>
    <property type="match status" value="1"/>
</dbReference>
<dbReference type="Gene3D" id="3.30.300.30">
    <property type="match status" value="1"/>
</dbReference>
<accession>A0A1Q2MC08</accession>
<organism evidence="4 5">
    <name type="scientific">Limihaloglobus sulfuriphilus</name>
    <dbReference type="NCBI Taxonomy" id="1851148"/>
    <lineage>
        <taxon>Bacteria</taxon>
        <taxon>Pseudomonadati</taxon>
        <taxon>Planctomycetota</taxon>
        <taxon>Phycisphaerae</taxon>
        <taxon>Sedimentisphaerales</taxon>
        <taxon>Sedimentisphaeraceae</taxon>
        <taxon>Limihaloglobus</taxon>
    </lineage>
</organism>
<dbReference type="PANTHER" id="PTHR24096">
    <property type="entry name" value="LONG-CHAIN-FATTY-ACID--COA LIGASE"/>
    <property type="match status" value="1"/>
</dbReference>
<dbReference type="GO" id="GO:0016405">
    <property type="term" value="F:CoA-ligase activity"/>
    <property type="evidence" value="ECO:0007669"/>
    <property type="project" value="TreeGrafter"/>
</dbReference>
<keyword evidence="2" id="KW-0436">Ligase</keyword>
<dbReference type="STRING" id="1851148.SMSP2_00547"/>
<dbReference type="PANTHER" id="PTHR24096:SF149">
    <property type="entry name" value="AMP-BINDING DOMAIN-CONTAINING PROTEIN-RELATED"/>
    <property type="match status" value="1"/>
</dbReference>
<dbReference type="AlphaFoldDB" id="A0A1Q2MC08"/>
<dbReference type="PROSITE" id="PS00455">
    <property type="entry name" value="AMP_BINDING"/>
    <property type="match status" value="1"/>
</dbReference>
<dbReference type="Pfam" id="PF00501">
    <property type="entry name" value="AMP-binding"/>
    <property type="match status" value="1"/>
</dbReference>
<evidence type="ECO:0000313" key="4">
    <source>
        <dbReference type="EMBL" id="AQQ70204.1"/>
    </source>
</evidence>
<evidence type="ECO:0000259" key="3">
    <source>
        <dbReference type="SMART" id="SM00563"/>
    </source>
</evidence>
<dbReference type="SMART" id="SM00563">
    <property type="entry name" value="PlsC"/>
    <property type="match status" value="1"/>
</dbReference>
<evidence type="ECO:0000256" key="2">
    <source>
        <dbReference type="ARBA" id="ARBA00022598"/>
    </source>
</evidence>
<evidence type="ECO:0000313" key="5">
    <source>
        <dbReference type="Proteomes" id="UP000188181"/>
    </source>
</evidence>
<dbReference type="InterPro" id="IPR042099">
    <property type="entry name" value="ANL_N_sf"/>
</dbReference>
<reference evidence="5" key="1">
    <citation type="submission" date="2017-02" db="EMBL/GenBank/DDBJ databases">
        <title>Comparative genomics and description of representatives of a novel lineage of planctomycetes thriving in anoxic sediments.</title>
        <authorList>
            <person name="Spring S."/>
            <person name="Bunk B."/>
            <person name="Sproer C."/>
        </authorList>
    </citation>
    <scope>NUCLEOTIDE SEQUENCE [LARGE SCALE GENOMIC DNA]</scope>
    <source>
        <strain evidence="5">SM-Chi-D1</strain>
    </source>
</reference>
<dbReference type="InterPro" id="IPR045851">
    <property type="entry name" value="AMP-bd_C_sf"/>
</dbReference>
<dbReference type="KEGG" id="pbas:SMSP2_00547"/>